<gene>
    <name evidence="2" type="ORF">BCF38_1321</name>
    <name evidence="3" type="ORF">SAMN05421539_1321</name>
</gene>
<dbReference type="EMBL" id="QGDJ01000032">
    <property type="protein sequence ID" value="PWJ09657.1"/>
    <property type="molecule type" value="Genomic_DNA"/>
</dbReference>
<proteinExistence type="predicted"/>
<dbReference type="Proteomes" id="UP000251571">
    <property type="component" value="Unassembled WGS sequence"/>
</dbReference>
<evidence type="ECO:0000313" key="2">
    <source>
        <dbReference type="EMBL" id="PWJ09657.1"/>
    </source>
</evidence>
<protein>
    <submittedName>
        <fullName evidence="3">Uncharacterized protein</fullName>
    </submittedName>
</protein>
<evidence type="ECO:0000313" key="5">
    <source>
        <dbReference type="Proteomes" id="UP000251571"/>
    </source>
</evidence>
<feature type="non-terminal residue" evidence="3">
    <location>
        <position position="1"/>
    </location>
</feature>
<evidence type="ECO:0000313" key="3">
    <source>
        <dbReference type="EMBL" id="SSA52013.1"/>
    </source>
</evidence>
<sequence length="85" mass="9178">VVLGNQNPRRNGARQHDAKQEPLENRGGLLVVPRVLFFSDGAFVSSDTTEAGGGFENAATRDGDLTRIMLDDERHEIPDAVVFGG</sequence>
<keyword evidence="4" id="KW-1185">Reference proteome</keyword>
<feature type="compositionally biased region" description="Basic and acidic residues" evidence="1">
    <location>
        <begin position="14"/>
        <end position="24"/>
    </location>
</feature>
<evidence type="ECO:0000313" key="4">
    <source>
        <dbReference type="Proteomes" id="UP000245839"/>
    </source>
</evidence>
<name>A0A2Y9C9B5_9RHOB</name>
<dbReference type="EMBL" id="UETC01000032">
    <property type="protein sequence ID" value="SSA52013.1"/>
    <property type="molecule type" value="Genomic_DNA"/>
</dbReference>
<reference evidence="3 5" key="1">
    <citation type="submission" date="2016-10" db="EMBL/GenBank/DDBJ databases">
        <authorList>
            <person name="Cai Z."/>
        </authorList>
    </citation>
    <scope>NUCLEOTIDE SEQUENCE [LARGE SCALE GENOMIC DNA]</scope>
    <source>
        <strain evidence="3 5">DSM 25227</strain>
    </source>
</reference>
<feature type="region of interest" description="Disordered" evidence="1">
    <location>
        <begin position="1"/>
        <end position="25"/>
    </location>
</feature>
<reference evidence="2 4" key="2">
    <citation type="submission" date="2018-03" db="EMBL/GenBank/DDBJ databases">
        <title>Genomic Encyclopedia of Archaeal and Bacterial Type Strains, Phase II (KMG-II): from individual species to whole genera.</title>
        <authorList>
            <person name="Goeker M."/>
        </authorList>
    </citation>
    <scope>NUCLEOTIDE SEQUENCE [LARGE SCALE GENOMIC DNA]</scope>
    <source>
        <strain evidence="2 4">DSM 25227</strain>
    </source>
</reference>
<dbReference type="Proteomes" id="UP000245839">
    <property type="component" value="Unassembled WGS sequence"/>
</dbReference>
<dbReference type="AlphaFoldDB" id="A0A2Y9C9B5"/>
<organism evidence="3 5">
    <name type="scientific">Jannaschia seohaensis</name>
    <dbReference type="NCBI Taxonomy" id="475081"/>
    <lineage>
        <taxon>Bacteria</taxon>
        <taxon>Pseudomonadati</taxon>
        <taxon>Pseudomonadota</taxon>
        <taxon>Alphaproteobacteria</taxon>
        <taxon>Rhodobacterales</taxon>
        <taxon>Roseobacteraceae</taxon>
        <taxon>Jannaschia</taxon>
    </lineage>
</organism>
<accession>A0A2Y9C9B5</accession>
<evidence type="ECO:0000256" key="1">
    <source>
        <dbReference type="SAM" id="MobiDB-lite"/>
    </source>
</evidence>